<evidence type="ECO:0000256" key="1">
    <source>
        <dbReference type="SAM" id="MobiDB-lite"/>
    </source>
</evidence>
<comment type="caution">
    <text evidence="2">The sequence shown here is derived from an EMBL/GenBank/DDBJ whole genome shotgun (WGS) entry which is preliminary data.</text>
</comment>
<name>A0A4Z1PEM5_9PEZI</name>
<keyword evidence="3" id="KW-1185">Reference proteome</keyword>
<protein>
    <submittedName>
        <fullName evidence="2">Uncharacterized protein</fullName>
    </submittedName>
</protein>
<evidence type="ECO:0000313" key="3">
    <source>
        <dbReference type="Proteomes" id="UP000298493"/>
    </source>
</evidence>
<dbReference type="AlphaFoldDB" id="A0A4Z1PEM5"/>
<proteinExistence type="predicted"/>
<gene>
    <name evidence="2" type="ORF">E6O75_ATG00160</name>
</gene>
<dbReference type="EMBL" id="SNSC02000001">
    <property type="protein sequence ID" value="TID27393.1"/>
    <property type="molecule type" value="Genomic_DNA"/>
</dbReference>
<organism evidence="2 3">
    <name type="scientific">Venturia nashicola</name>
    <dbReference type="NCBI Taxonomy" id="86259"/>
    <lineage>
        <taxon>Eukaryota</taxon>
        <taxon>Fungi</taxon>
        <taxon>Dikarya</taxon>
        <taxon>Ascomycota</taxon>
        <taxon>Pezizomycotina</taxon>
        <taxon>Dothideomycetes</taxon>
        <taxon>Pleosporomycetidae</taxon>
        <taxon>Venturiales</taxon>
        <taxon>Venturiaceae</taxon>
        <taxon>Venturia</taxon>
    </lineage>
</organism>
<evidence type="ECO:0000313" key="2">
    <source>
        <dbReference type="EMBL" id="TID27393.1"/>
    </source>
</evidence>
<dbReference type="Proteomes" id="UP000298493">
    <property type="component" value="Unassembled WGS sequence"/>
</dbReference>
<reference evidence="2 3" key="1">
    <citation type="submission" date="2019-04" db="EMBL/GenBank/DDBJ databases">
        <title>High contiguity whole genome sequence and gene annotation resource for two Venturia nashicola isolates.</title>
        <authorList>
            <person name="Prokchorchik M."/>
            <person name="Won K."/>
            <person name="Lee Y."/>
            <person name="Choi E.D."/>
            <person name="Segonzac C."/>
            <person name="Sohn K.H."/>
        </authorList>
    </citation>
    <scope>NUCLEOTIDE SEQUENCE [LARGE SCALE GENOMIC DNA]</scope>
    <source>
        <strain evidence="2 3">PRI2</strain>
    </source>
</reference>
<feature type="region of interest" description="Disordered" evidence="1">
    <location>
        <begin position="1"/>
        <end position="37"/>
    </location>
</feature>
<accession>A0A4Z1PEM5</accession>
<sequence length="80" mass="9054">MADMSNKDPNVLPPEEDHEMREKTEGAPTSNPDYIDEHGDYRCPACGDYWKISVEGLKEAGRKLNECYRNDGGDHDLVKV</sequence>